<dbReference type="EMBL" id="JBHUDK010000014">
    <property type="protein sequence ID" value="MFD1600221.1"/>
    <property type="molecule type" value="Genomic_DNA"/>
</dbReference>
<evidence type="ECO:0000313" key="4">
    <source>
        <dbReference type="EMBL" id="MFD1600221.1"/>
    </source>
</evidence>
<dbReference type="PANTHER" id="PTHR22990:SF15">
    <property type="entry name" value="F-BOX ONLY PROTEIN 10"/>
    <property type="match status" value="1"/>
</dbReference>
<evidence type="ECO:0000259" key="3">
    <source>
        <dbReference type="Pfam" id="PF05048"/>
    </source>
</evidence>
<dbReference type="Gene3D" id="2.160.20.10">
    <property type="entry name" value="Single-stranded right-handed beta-helix, Pectin lyase-like"/>
    <property type="match status" value="1"/>
</dbReference>
<gene>
    <name evidence="4" type="ORF">ACFSBX_14755</name>
</gene>
<evidence type="ECO:0000256" key="1">
    <source>
        <dbReference type="ARBA" id="ARBA00022737"/>
    </source>
</evidence>
<keyword evidence="5" id="KW-1185">Reference proteome</keyword>
<sequence>MRRDAALAAVVVLLALAYSGAFVVNATHDPEPVSFGTTASSGLTAETVRETQAAGAVVPKAQVSYAQFETVVGYYGIGSLVAALGREGHTQRFGPPLGVFVSDFAGTSPTASDAGYPVPTAGRPGWTAAANAHYVVVPGRPTAAGKARGRVFVPFSVAADARQFADRVGSDATVWSWATVRERIDGPPRTRSWPETVESRNQAANRTATDARSLADRPVSQVVGDDAPSIQRAVDTAPPNTTVYVPPGTYHERVRIDRPITLRGAGTETVVSARSNGTGVTVTSDRVAVVDLAVTDVGTETIEVGNGSEAWDTHVKQTYGRGDAGVALVNTSRTLVADVTVRTPSNGVLLRQTNETLVENVTVHGTATGGEGYMGVMAMEATSAVVQYSTFSGTLDGVYSHRSNGLVVRDSRMRDVRFGTHLMFTSETLLADNVARDTDTGLVVMTRPSGNALVGNDVRDSGRGIVTAGSDSYVARNRLVGNEVGLEIGTRRSLYGHNVLLRNGVGADATAIVASNRVLANDFVHNDRPAEATGGATRVWSSATGGNYWARAAGGPVDAVDRSYRPTSAVDARYGAPGTRLLSESPGLVALRELRGTVPGMRSGGIVDQRPAAAPVNPDLLAAARNDSQRMTNDSLVNTNFDR</sequence>
<dbReference type="AlphaFoldDB" id="A0ABD6CSI2"/>
<dbReference type="Pfam" id="PF05048">
    <property type="entry name" value="NosD"/>
    <property type="match status" value="1"/>
</dbReference>
<dbReference type="SUPFAM" id="SSF51126">
    <property type="entry name" value="Pectin lyase-like"/>
    <property type="match status" value="1"/>
</dbReference>
<name>A0ABD6CSI2_9EURY</name>
<dbReference type="InterPro" id="IPR051550">
    <property type="entry name" value="SCF-Subunits/Alg-Epimerases"/>
</dbReference>
<dbReference type="InterPro" id="IPR012334">
    <property type="entry name" value="Pectin_lyas_fold"/>
</dbReference>
<feature type="domain" description="Periplasmic copper-binding protein NosD beta helix" evidence="3">
    <location>
        <begin position="375"/>
        <end position="554"/>
    </location>
</feature>
<reference evidence="4 5" key="1">
    <citation type="journal article" date="2019" name="Int. J. Syst. Evol. Microbiol.">
        <title>The Global Catalogue of Microorganisms (GCM) 10K type strain sequencing project: providing services to taxonomists for standard genome sequencing and annotation.</title>
        <authorList>
            <consortium name="The Broad Institute Genomics Platform"/>
            <consortium name="The Broad Institute Genome Sequencing Center for Infectious Disease"/>
            <person name="Wu L."/>
            <person name="Ma J."/>
        </authorList>
    </citation>
    <scope>NUCLEOTIDE SEQUENCE [LARGE SCALE GENOMIC DNA]</scope>
    <source>
        <strain evidence="4 5">CGMCC 1.12121</strain>
    </source>
</reference>
<evidence type="ECO:0000256" key="2">
    <source>
        <dbReference type="SAM" id="MobiDB-lite"/>
    </source>
</evidence>
<protein>
    <submittedName>
        <fullName evidence="4">NosD domain-containing protein</fullName>
    </submittedName>
</protein>
<organism evidence="4 5">
    <name type="scientific">Halobellus rarus</name>
    <dbReference type="NCBI Taxonomy" id="1126237"/>
    <lineage>
        <taxon>Archaea</taxon>
        <taxon>Methanobacteriati</taxon>
        <taxon>Methanobacteriota</taxon>
        <taxon>Stenosarchaea group</taxon>
        <taxon>Halobacteria</taxon>
        <taxon>Halobacteriales</taxon>
        <taxon>Haloferacaceae</taxon>
        <taxon>Halobellus</taxon>
    </lineage>
</organism>
<evidence type="ECO:0000313" key="5">
    <source>
        <dbReference type="Proteomes" id="UP001597085"/>
    </source>
</evidence>
<dbReference type="InterPro" id="IPR011050">
    <property type="entry name" value="Pectin_lyase_fold/virulence"/>
</dbReference>
<dbReference type="PANTHER" id="PTHR22990">
    <property type="entry name" value="F-BOX ONLY PROTEIN"/>
    <property type="match status" value="1"/>
</dbReference>
<comment type="caution">
    <text evidence="4">The sequence shown here is derived from an EMBL/GenBank/DDBJ whole genome shotgun (WGS) entry which is preliminary data.</text>
</comment>
<feature type="compositionally biased region" description="Polar residues" evidence="2">
    <location>
        <begin position="199"/>
        <end position="209"/>
    </location>
</feature>
<dbReference type="RefSeq" id="WP_256421764.1">
    <property type="nucleotide sequence ID" value="NZ_JANHDI010000009.1"/>
</dbReference>
<accession>A0ABD6CSI2</accession>
<proteinExistence type="predicted"/>
<feature type="region of interest" description="Disordered" evidence="2">
    <location>
        <begin position="185"/>
        <end position="209"/>
    </location>
</feature>
<dbReference type="Proteomes" id="UP001597085">
    <property type="component" value="Unassembled WGS sequence"/>
</dbReference>
<keyword evidence="1" id="KW-0677">Repeat</keyword>
<dbReference type="SUPFAM" id="SSF160387">
    <property type="entry name" value="NosL/MerB-like"/>
    <property type="match status" value="1"/>
</dbReference>
<dbReference type="InterPro" id="IPR007742">
    <property type="entry name" value="NosD_dom"/>
</dbReference>